<name>F3FY23_PSESX</name>
<dbReference type="AlphaFoldDB" id="F3FY23"/>
<gene>
    <name evidence="1" type="ORF">PSYJA_41437</name>
</gene>
<evidence type="ECO:0000313" key="2">
    <source>
        <dbReference type="Proteomes" id="UP000004471"/>
    </source>
</evidence>
<protein>
    <submittedName>
        <fullName evidence="1">Leucine-rich repeat-containing protein</fullName>
    </submittedName>
</protein>
<feature type="non-terminal residue" evidence="1">
    <location>
        <position position="57"/>
    </location>
</feature>
<sequence length="57" mass="6100">AIQLAHEVYEAVESWARDEKQQAFAYLFDVVENVALISALGAAATSAAGIPAVRRPN</sequence>
<evidence type="ECO:0000313" key="1">
    <source>
        <dbReference type="EMBL" id="EGH35115.1"/>
    </source>
</evidence>
<proteinExistence type="predicted"/>
<feature type="non-terminal residue" evidence="1">
    <location>
        <position position="1"/>
    </location>
</feature>
<accession>F3FY23</accession>
<organism evidence="1 2">
    <name type="scientific">Pseudomonas syringae pv. japonica str. M301072</name>
    <dbReference type="NCBI Taxonomy" id="629262"/>
    <lineage>
        <taxon>Bacteria</taxon>
        <taxon>Pseudomonadati</taxon>
        <taxon>Pseudomonadota</taxon>
        <taxon>Gammaproteobacteria</taxon>
        <taxon>Pseudomonadales</taxon>
        <taxon>Pseudomonadaceae</taxon>
        <taxon>Pseudomonas</taxon>
        <taxon>Pseudomonas syringae</taxon>
    </lineage>
</organism>
<comment type="caution">
    <text evidence="1">The sequence shown here is derived from an EMBL/GenBank/DDBJ whole genome shotgun (WGS) entry which is preliminary data.</text>
</comment>
<reference evidence="1 2" key="1">
    <citation type="journal article" date="2011" name="PLoS Pathog.">
        <title>Dynamic evolution of pathogenicity revealed by sequencing and comparative genomics of 19 Pseudomonas syringae isolates.</title>
        <authorList>
            <person name="Baltrus D.A."/>
            <person name="Nishimura M.T."/>
            <person name="Romanchuk A."/>
            <person name="Chang J.H."/>
            <person name="Mukhtar M.S."/>
            <person name="Cherkis K."/>
            <person name="Roach J."/>
            <person name="Grant S.R."/>
            <person name="Jones C.D."/>
            <person name="Dangl J.L."/>
        </authorList>
    </citation>
    <scope>NUCLEOTIDE SEQUENCE [LARGE SCALE GENOMIC DNA]</scope>
    <source>
        <strain evidence="2">M301072PT</strain>
    </source>
</reference>
<dbReference type="Proteomes" id="UP000004471">
    <property type="component" value="Unassembled WGS sequence"/>
</dbReference>
<dbReference type="EMBL" id="AEAH01003258">
    <property type="protein sequence ID" value="EGH35115.1"/>
    <property type="molecule type" value="Genomic_DNA"/>
</dbReference>